<dbReference type="InterPro" id="IPR050703">
    <property type="entry name" value="Flavin_MAO"/>
</dbReference>
<dbReference type="PANTHER" id="PTHR43563:SF1">
    <property type="entry name" value="AMINE OXIDASE [FLAVIN-CONTAINING] B"/>
    <property type="match status" value="1"/>
</dbReference>
<feature type="binding site" evidence="4">
    <location>
        <position position="206"/>
    </location>
    <ligand>
        <name>FAD</name>
        <dbReference type="ChEBI" id="CHEBI:57692"/>
    </ligand>
</feature>
<feature type="binding site" evidence="4">
    <location>
        <position position="400"/>
    </location>
    <ligand>
        <name>FAD</name>
        <dbReference type="ChEBI" id="CHEBI:57692"/>
    </ligand>
</feature>
<name>A0A1G8Y8A5_9LACT</name>
<feature type="binding site" evidence="4">
    <location>
        <begin position="38"/>
        <end position="39"/>
    </location>
    <ligand>
        <name>FAD</name>
        <dbReference type="ChEBI" id="CHEBI:57692"/>
    </ligand>
</feature>
<evidence type="ECO:0000259" key="5">
    <source>
        <dbReference type="Pfam" id="PF01593"/>
    </source>
</evidence>
<dbReference type="RefSeq" id="WP_091265575.1">
    <property type="nucleotide sequence ID" value="NZ_FNFK01000009.1"/>
</dbReference>
<dbReference type="GO" id="GO:0016491">
    <property type="term" value="F:oxidoreductase activity"/>
    <property type="evidence" value="ECO:0007669"/>
    <property type="project" value="UniProtKB-KW"/>
</dbReference>
<keyword evidence="3" id="KW-0560">Oxidoreductase</keyword>
<accession>A0A1G8Y8A5</accession>
<dbReference type="Proteomes" id="UP000199433">
    <property type="component" value="Unassembled WGS sequence"/>
</dbReference>
<evidence type="ECO:0000256" key="4">
    <source>
        <dbReference type="PIRSR" id="PIRSR601613-1"/>
    </source>
</evidence>
<evidence type="ECO:0000256" key="1">
    <source>
        <dbReference type="ARBA" id="ARBA00001974"/>
    </source>
</evidence>
<dbReference type="Gene3D" id="3.50.50.60">
    <property type="entry name" value="FAD/NAD(P)-binding domain"/>
    <property type="match status" value="1"/>
</dbReference>
<dbReference type="AlphaFoldDB" id="A0A1G8Y8A5"/>
<comment type="similarity">
    <text evidence="2">Belongs to the flavin monoamine oxidase family.</text>
</comment>
<feature type="domain" description="Amine oxidase" evidence="5">
    <location>
        <begin position="18"/>
        <end position="128"/>
    </location>
</feature>
<proteinExistence type="inferred from homology"/>
<evidence type="ECO:0000256" key="3">
    <source>
        <dbReference type="ARBA" id="ARBA00023002"/>
    </source>
</evidence>
<dbReference type="SUPFAM" id="SSF54373">
    <property type="entry name" value="FAD-linked reductases, C-terminal domain"/>
    <property type="match status" value="1"/>
</dbReference>
<dbReference type="PRINTS" id="PR00757">
    <property type="entry name" value="AMINEOXDASEF"/>
</dbReference>
<keyword evidence="7" id="KW-1185">Reference proteome</keyword>
<feature type="domain" description="Amine oxidase" evidence="5">
    <location>
        <begin position="179"/>
        <end position="424"/>
    </location>
</feature>
<feature type="binding site" evidence="4">
    <location>
        <position position="317"/>
    </location>
    <ligand>
        <name>substrate</name>
    </ligand>
</feature>
<dbReference type="InterPro" id="IPR036188">
    <property type="entry name" value="FAD/NAD-bd_sf"/>
</dbReference>
<gene>
    <name evidence="6" type="ORF">SAMN04488098_10094</name>
</gene>
<dbReference type="STRING" id="426701.SAMN04488098_10094"/>
<evidence type="ECO:0000313" key="6">
    <source>
        <dbReference type="EMBL" id="SDJ98877.1"/>
    </source>
</evidence>
<dbReference type="InterPro" id="IPR002937">
    <property type="entry name" value="Amino_oxidase"/>
</dbReference>
<dbReference type="EMBL" id="FNFK01000009">
    <property type="protein sequence ID" value="SDJ98877.1"/>
    <property type="molecule type" value="Genomic_DNA"/>
</dbReference>
<protein>
    <submittedName>
        <fullName evidence="6">Monoamine oxidase</fullName>
    </submittedName>
</protein>
<reference evidence="7" key="1">
    <citation type="submission" date="2016-10" db="EMBL/GenBank/DDBJ databases">
        <authorList>
            <person name="Varghese N."/>
            <person name="Submissions S."/>
        </authorList>
    </citation>
    <scope>NUCLEOTIDE SEQUENCE [LARGE SCALE GENOMIC DNA]</scope>
    <source>
        <strain evidence="7">DSM 19181</strain>
    </source>
</reference>
<dbReference type="PANTHER" id="PTHR43563">
    <property type="entry name" value="AMINE OXIDASE"/>
    <property type="match status" value="1"/>
</dbReference>
<organism evidence="6 7">
    <name type="scientific">Alkalibacterium thalassium</name>
    <dbReference type="NCBI Taxonomy" id="426701"/>
    <lineage>
        <taxon>Bacteria</taxon>
        <taxon>Bacillati</taxon>
        <taxon>Bacillota</taxon>
        <taxon>Bacilli</taxon>
        <taxon>Lactobacillales</taxon>
        <taxon>Carnobacteriaceae</taxon>
        <taxon>Alkalibacterium</taxon>
    </lineage>
</organism>
<dbReference type="SUPFAM" id="SSF51905">
    <property type="entry name" value="FAD/NAD(P)-binding domain"/>
    <property type="match status" value="1"/>
</dbReference>
<dbReference type="Pfam" id="PF01593">
    <property type="entry name" value="Amino_oxidase"/>
    <property type="match status" value="2"/>
</dbReference>
<comment type="cofactor">
    <cofactor evidence="1">
        <name>FAD</name>
        <dbReference type="ChEBI" id="CHEBI:57692"/>
    </cofactor>
</comment>
<dbReference type="OrthoDB" id="56323at2"/>
<evidence type="ECO:0000313" key="7">
    <source>
        <dbReference type="Proteomes" id="UP000199433"/>
    </source>
</evidence>
<evidence type="ECO:0000256" key="2">
    <source>
        <dbReference type="ARBA" id="ARBA00005995"/>
    </source>
</evidence>
<dbReference type="InterPro" id="IPR001613">
    <property type="entry name" value="Flavin_amine_oxidase"/>
</dbReference>
<sequence length="429" mass="47986">MYRYKNEPVDVVIVGAGLAGLSAAVKVKEHGFSFKVLEASDRAGGKVYTEFSEDGKRFYEKGAQFVNKDMTEIISLIEGAGMELKDTRLADESIVINEKNKKAIKFSITENQELLNDYELEEHSRLSTVLSESIEGKWEQKMLKSYIAAETTVSSDYINAKAARKMISRITTRESELKYQASGPLNNVITHLTGQLGDAIHYHEPVISIDKIEETYQIKTEHGNTFEGRALILAIPPTVANRIDMPESLQNHFREALDSFLDGSVIKLTFLYDEDFWRHHKVGGKEKKVFGVIYVGNEGVNVMDSSTGEDENRLTMFIGGDKAKDLVKVPPQVRENFALDRLIDVFGEEAEGYQDIEESIWVDSPYTGGGYGAMVHTEGNEDADDFLGVPFEHAVFASTELAPQFPHFMEGAIRSGKQSAERLIEAMEK</sequence>